<dbReference type="Proteomes" id="UP001153269">
    <property type="component" value="Unassembled WGS sequence"/>
</dbReference>
<feature type="region of interest" description="Disordered" evidence="1">
    <location>
        <begin position="1"/>
        <end position="45"/>
    </location>
</feature>
<organism evidence="2 3">
    <name type="scientific">Pleuronectes platessa</name>
    <name type="common">European plaice</name>
    <dbReference type="NCBI Taxonomy" id="8262"/>
    <lineage>
        <taxon>Eukaryota</taxon>
        <taxon>Metazoa</taxon>
        <taxon>Chordata</taxon>
        <taxon>Craniata</taxon>
        <taxon>Vertebrata</taxon>
        <taxon>Euteleostomi</taxon>
        <taxon>Actinopterygii</taxon>
        <taxon>Neopterygii</taxon>
        <taxon>Teleostei</taxon>
        <taxon>Neoteleostei</taxon>
        <taxon>Acanthomorphata</taxon>
        <taxon>Carangaria</taxon>
        <taxon>Pleuronectiformes</taxon>
        <taxon>Pleuronectoidei</taxon>
        <taxon>Pleuronectidae</taxon>
        <taxon>Pleuronectes</taxon>
    </lineage>
</organism>
<protein>
    <submittedName>
        <fullName evidence="2">Uncharacterized protein</fullName>
    </submittedName>
</protein>
<name>A0A9N7UDP7_PLEPL</name>
<accession>A0A9N7UDP7</accession>
<sequence>MRPRLPQGGTRASGSHRGMGGGGEGGGLGSTGEGAAEEEEEEEVEQMALTYFHPAPSCHSSSVFLSGARIQQEPLGAPPYFNYSQIPSECQCTRSTRLSPALSSHSLLNKTPEMWQRAMALDLEVSPLIPTSSITAVNCPSGCLRSSG</sequence>
<evidence type="ECO:0000313" key="3">
    <source>
        <dbReference type="Proteomes" id="UP001153269"/>
    </source>
</evidence>
<evidence type="ECO:0000256" key="1">
    <source>
        <dbReference type="SAM" id="MobiDB-lite"/>
    </source>
</evidence>
<gene>
    <name evidence="2" type="ORF">PLEPLA_LOCUS17086</name>
</gene>
<reference evidence="2" key="1">
    <citation type="submission" date="2020-03" db="EMBL/GenBank/DDBJ databases">
        <authorList>
            <person name="Weist P."/>
        </authorList>
    </citation>
    <scope>NUCLEOTIDE SEQUENCE</scope>
</reference>
<dbReference type="AlphaFoldDB" id="A0A9N7UDP7"/>
<feature type="compositionally biased region" description="Gly residues" evidence="1">
    <location>
        <begin position="17"/>
        <end position="32"/>
    </location>
</feature>
<comment type="caution">
    <text evidence="2">The sequence shown here is derived from an EMBL/GenBank/DDBJ whole genome shotgun (WGS) entry which is preliminary data.</text>
</comment>
<dbReference type="EMBL" id="CADEAL010001112">
    <property type="protein sequence ID" value="CAB1429111.1"/>
    <property type="molecule type" value="Genomic_DNA"/>
</dbReference>
<keyword evidence="3" id="KW-1185">Reference proteome</keyword>
<evidence type="ECO:0000313" key="2">
    <source>
        <dbReference type="EMBL" id="CAB1429111.1"/>
    </source>
</evidence>
<proteinExistence type="predicted"/>
<feature type="compositionally biased region" description="Acidic residues" evidence="1">
    <location>
        <begin position="35"/>
        <end position="45"/>
    </location>
</feature>